<evidence type="ECO:0000256" key="6">
    <source>
        <dbReference type="HAMAP-Rule" id="MF_00094"/>
    </source>
</evidence>
<dbReference type="Gene3D" id="3.30.160.20">
    <property type="match status" value="1"/>
</dbReference>
<dbReference type="InterPro" id="IPR045853">
    <property type="entry name" value="Pep_chain_release_fac_I_sf"/>
</dbReference>
<evidence type="ECO:0000256" key="2">
    <source>
        <dbReference type="ARBA" id="ARBA00010835"/>
    </source>
</evidence>
<proteinExistence type="inferred from homology"/>
<comment type="similarity">
    <text evidence="2 6">Belongs to the prokaryotic/mitochondrial release factor family.</text>
</comment>
<dbReference type="PROSITE" id="PS00745">
    <property type="entry name" value="RF_PROK_I"/>
    <property type="match status" value="1"/>
</dbReference>
<dbReference type="AlphaFoldDB" id="A0A2S0KMU8"/>
<dbReference type="Gene3D" id="3.30.70.1660">
    <property type="match status" value="1"/>
</dbReference>
<evidence type="ECO:0000256" key="4">
    <source>
        <dbReference type="ARBA" id="ARBA00022481"/>
    </source>
</evidence>
<dbReference type="HAMAP" id="MF_00094">
    <property type="entry name" value="Rel_fac_2"/>
    <property type="match status" value="1"/>
</dbReference>
<dbReference type="Gene3D" id="1.20.58.410">
    <property type="entry name" value="Release factor"/>
    <property type="match status" value="1"/>
</dbReference>
<dbReference type="NCBIfam" id="TIGR00020">
    <property type="entry name" value="prfB"/>
    <property type="match status" value="1"/>
</dbReference>
<dbReference type="SMART" id="SM00937">
    <property type="entry name" value="PCRF"/>
    <property type="match status" value="1"/>
</dbReference>
<dbReference type="GO" id="GO:0005737">
    <property type="term" value="C:cytoplasm"/>
    <property type="evidence" value="ECO:0007669"/>
    <property type="project" value="UniProtKB-SubCell"/>
</dbReference>
<dbReference type="Proteomes" id="UP000237947">
    <property type="component" value="Chromosome"/>
</dbReference>
<evidence type="ECO:0000256" key="1">
    <source>
        <dbReference type="ARBA" id="ARBA00002613"/>
    </source>
</evidence>
<dbReference type="Pfam" id="PF03462">
    <property type="entry name" value="PCRF"/>
    <property type="match status" value="1"/>
</dbReference>
<feature type="coiled-coil region" evidence="7">
    <location>
        <begin position="4"/>
        <end position="31"/>
    </location>
</feature>
<comment type="subcellular location">
    <subcellularLocation>
        <location evidence="6">Cytoplasm</location>
    </subcellularLocation>
</comment>
<dbReference type="SUPFAM" id="SSF75620">
    <property type="entry name" value="Release factor"/>
    <property type="match status" value="1"/>
</dbReference>
<dbReference type="GO" id="GO:0016149">
    <property type="term" value="F:translation release factor activity, codon specific"/>
    <property type="evidence" value="ECO:0007669"/>
    <property type="project" value="UniProtKB-UniRule"/>
</dbReference>
<comment type="function">
    <text evidence="1 6">Peptide chain release factor 2 directs the termination of translation in response to the peptide chain termination codons UGA and UAA.</text>
</comment>
<evidence type="ECO:0000313" key="10">
    <source>
        <dbReference type="Proteomes" id="UP000237947"/>
    </source>
</evidence>
<dbReference type="KEGG" id="fsa:C5Q98_03435"/>
<gene>
    <name evidence="6" type="primary">prfB</name>
    <name evidence="9" type="ORF">C5Q98_03435</name>
</gene>
<evidence type="ECO:0000313" key="9">
    <source>
        <dbReference type="EMBL" id="AVM42338.1"/>
    </source>
</evidence>
<name>A0A2S0KMU8_9FIRM</name>
<sequence length="367" mass="41981">MTDYTYIKSELKDYEDKLESLEKALHIDTKASRLEELKQISQEPNFWTDQERAIEIQSDIKQMETGIESFNNLKAQYEDLFVLIELGEESGDSTLDEELMDQIAEFKKLYEQLFMETLFTEAYDENNAYLSLQAGAGGTEAMDWVEMLLRMYQRYAEQNNFVFTINDILLGEEAGIKSVDFSIEGKYAYGYLRSEMGVHRLVRISPFDSSGRRHTSFASLEVVPEIDDKIEIEINQDDLRIDTYRASGAGGQHVNKTSSAVRITHLPTGIVTASQAERSQHQNKDVAMRQLKSKLVALAQKLNKEKIDDLKGEQLDIAWGSQIRSYVFQPYTMVKDHRTNYETGDVDAVMDGDIQGFILAFLSSEKE</sequence>
<evidence type="ECO:0000256" key="3">
    <source>
        <dbReference type="ARBA" id="ARBA00019192"/>
    </source>
</evidence>
<dbReference type="OrthoDB" id="9806673at2"/>
<dbReference type="PANTHER" id="PTHR43116">
    <property type="entry name" value="PEPTIDE CHAIN RELEASE FACTOR 2"/>
    <property type="match status" value="1"/>
</dbReference>
<feature type="domain" description="Prokaryotic-type class I peptide chain release factors" evidence="8">
    <location>
        <begin position="245"/>
        <end position="261"/>
    </location>
</feature>
<accession>A0A2S0KMU8</accession>
<keyword evidence="5 6" id="KW-0648">Protein biosynthesis</keyword>
<dbReference type="FunFam" id="3.30.160.20:FF:000010">
    <property type="entry name" value="Peptide chain release factor 2"/>
    <property type="match status" value="1"/>
</dbReference>
<keyword evidence="6" id="KW-0963">Cytoplasm</keyword>
<feature type="modified residue" description="N5-methylglutamine" evidence="6">
    <location>
        <position position="252"/>
    </location>
</feature>
<dbReference type="EMBL" id="CP027226">
    <property type="protein sequence ID" value="AVM42338.1"/>
    <property type="molecule type" value="Genomic_DNA"/>
</dbReference>
<evidence type="ECO:0000256" key="5">
    <source>
        <dbReference type="ARBA" id="ARBA00022917"/>
    </source>
</evidence>
<dbReference type="PANTHER" id="PTHR43116:SF3">
    <property type="entry name" value="CLASS I PEPTIDE CHAIN RELEASE FACTOR"/>
    <property type="match status" value="1"/>
</dbReference>
<dbReference type="InterPro" id="IPR000352">
    <property type="entry name" value="Pep_chain_release_fac_I"/>
</dbReference>
<comment type="PTM">
    <text evidence="6">Methylated by PrmC. Methylation increases the termination efficiency of RF2.</text>
</comment>
<evidence type="ECO:0000256" key="7">
    <source>
        <dbReference type="SAM" id="Coils"/>
    </source>
</evidence>
<keyword evidence="10" id="KW-1185">Reference proteome</keyword>
<reference evidence="10" key="1">
    <citation type="submission" date="2018-02" db="EMBL/GenBank/DDBJ databases">
        <authorList>
            <person name="Holder M.E."/>
            <person name="Ajami N.J."/>
            <person name="Petrosino J.F."/>
        </authorList>
    </citation>
    <scope>NUCLEOTIDE SEQUENCE [LARGE SCALE GENOMIC DNA]</scope>
    <source>
        <strain evidence="10">CCUG 47711</strain>
    </source>
</reference>
<keyword evidence="7" id="KW-0175">Coiled coil</keyword>
<protein>
    <recommendedName>
        <fullName evidence="3 6">Peptide chain release factor 2</fullName>
        <shortName evidence="6">RF-2</shortName>
    </recommendedName>
</protein>
<evidence type="ECO:0000259" key="8">
    <source>
        <dbReference type="PROSITE" id="PS00745"/>
    </source>
</evidence>
<organism evidence="9 10">
    <name type="scientific">Fastidiosipila sanguinis</name>
    <dbReference type="NCBI Taxonomy" id="236753"/>
    <lineage>
        <taxon>Bacteria</taxon>
        <taxon>Bacillati</taxon>
        <taxon>Bacillota</taxon>
        <taxon>Clostridia</taxon>
        <taxon>Eubacteriales</taxon>
        <taxon>Oscillospiraceae</taxon>
        <taxon>Fastidiosipila</taxon>
    </lineage>
</organism>
<dbReference type="InterPro" id="IPR004374">
    <property type="entry name" value="PrfB"/>
</dbReference>
<dbReference type="RefSeq" id="WP_106012321.1">
    <property type="nucleotide sequence ID" value="NZ_CP027226.1"/>
</dbReference>
<dbReference type="InterPro" id="IPR005139">
    <property type="entry name" value="PCRF"/>
</dbReference>
<keyword evidence="4 6" id="KW-0488">Methylation</keyword>
<dbReference type="Pfam" id="PF00472">
    <property type="entry name" value="RF-1"/>
    <property type="match status" value="1"/>
</dbReference>